<evidence type="ECO:0000256" key="3">
    <source>
        <dbReference type="ARBA" id="ARBA00022723"/>
    </source>
</evidence>
<feature type="domain" description="CP-type G" evidence="12">
    <location>
        <begin position="64"/>
        <end position="228"/>
    </location>
</feature>
<dbReference type="STRING" id="426701.SAMN04488098_100562"/>
<dbReference type="InterPro" id="IPR030378">
    <property type="entry name" value="G_CP_dom"/>
</dbReference>
<dbReference type="PROSITE" id="PS50936">
    <property type="entry name" value="ENGC_GTPASE"/>
    <property type="match status" value="1"/>
</dbReference>
<dbReference type="InterPro" id="IPR004881">
    <property type="entry name" value="Ribosome_biogen_GTPase_RsgA"/>
</dbReference>
<feature type="binding site" evidence="10">
    <location>
        <begin position="171"/>
        <end position="179"/>
    </location>
    <ligand>
        <name>GTP</name>
        <dbReference type="ChEBI" id="CHEBI:37565"/>
    </ligand>
</feature>
<dbReference type="CDD" id="cd01854">
    <property type="entry name" value="YjeQ_EngC"/>
    <property type="match status" value="1"/>
</dbReference>
<feature type="binding site" evidence="10">
    <location>
        <begin position="113"/>
        <end position="116"/>
    </location>
    <ligand>
        <name>GTP</name>
        <dbReference type="ChEBI" id="CHEBI:37565"/>
    </ligand>
</feature>
<feature type="domain" description="EngC GTPase" evidence="11">
    <location>
        <begin position="73"/>
        <end position="226"/>
    </location>
</feature>
<evidence type="ECO:0000313" key="13">
    <source>
        <dbReference type="EMBL" id="SDJ84241.1"/>
    </source>
</evidence>
<evidence type="ECO:0000256" key="2">
    <source>
        <dbReference type="ARBA" id="ARBA00022517"/>
    </source>
</evidence>
<dbReference type="InterPro" id="IPR012340">
    <property type="entry name" value="NA-bd_OB-fold"/>
</dbReference>
<comment type="cofactor">
    <cofactor evidence="10">
        <name>Zn(2+)</name>
        <dbReference type="ChEBI" id="CHEBI:29105"/>
    </cofactor>
    <text evidence="10">Binds 1 zinc ion per subunit.</text>
</comment>
<organism evidence="13 14">
    <name type="scientific">Alkalibacterium thalassium</name>
    <dbReference type="NCBI Taxonomy" id="426701"/>
    <lineage>
        <taxon>Bacteria</taxon>
        <taxon>Bacillati</taxon>
        <taxon>Bacillota</taxon>
        <taxon>Bacilli</taxon>
        <taxon>Lactobacillales</taxon>
        <taxon>Carnobacteriaceae</taxon>
        <taxon>Alkalibacterium</taxon>
    </lineage>
</organism>
<evidence type="ECO:0000259" key="12">
    <source>
        <dbReference type="PROSITE" id="PS51721"/>
    </source>
</evidence>
<evidence type="ECO:0000256" key="9">
    <source>
        <dbReference type="ARBA" id="ARBA00023134"/>
    </source>
</evidence>
<comment type="similarity">
    <text evidence="10">Belongs to the TRAFAC class YlqF/YawG GTPase family. RsgA subfamily.</text>
</comment>
<dbReference type="NCBIfam" id="TIGR00157">
    <property type="entry name" value="ribosome small subunit-dependent GTPase A"/>
    <property type="match status" value="1"/>
</dbReference>
<evidence type="ECO:0000256" key="7">
    <source>
        <dbReference type="ARBA" id="ARBA00022833"/>
    </source>
</evidence>
<dbReference type="AlphaFoldDB" id="A0A1G8X1A0"/>
<dbReference type="EMBL" id="FNFK01000005">
    <property type="protein sequence ID" value="SDJ84241.1"/>
    <property type="molecule type" value="Genomic_DNA"/>
</dbReference>
<keyword evidence="9 10" id="KW-0342">GTP-binding</keyword>
<dbReference type="CDD" id="cd04466">
    <property type="entry name" value="S1_YloQ_GTPase"/>
    <property type="match status" value="1"/>
</dbReference>
<keyword evidence="6 10" id="KW-0378">Hydrolase</keyword>
<dbReference type="HAMAP" id="MF_01820">
    <property type="entry name" value="GTPase_RsgA"/>
    <property type="match status" value="1"/>
</dbReference>
<keyword evidence="8 10" id="KW-0694">RNA-binding</keyword>
<keyword evidence="1 10" id="KW-0963">Cytoplasm</keyword>
<dbReference type="Pfam" id="PF16745">
    <property type="entry name" value="RsgA_N"/>
    <property type="match status" value="1"/>
</dbReference>
<evidence type="ECO:0000313" key="14">
    <source>
        <dbReference type="Proteomes" id="UP000199433"/>
    </source>
</evidence>
<dbReference type="OrthoDB" id="9809485at2"/>
<dbReference type="GO" id="GO:0005525">
    <property type="term" value="F:GTP binding"/>
    <property type="evidence" value="ECO:0007669"/>
    <property type="project" value="UniProtKB-UniRule"/>
</dbReference>
<evidence type="ECO:0000256" key="5">
    <source>
        <dbReference type="ARBA" id="ARBA00022741"/>
    </source>
</evidence>
<evidence type="ECO:0000256" key="10">
    <source>
        <dbReference type="HAMAP-Rule" id="MF_01820"/>
    </source>
</evidence>
<gene>
    <name evidence="10" type="primary">rsgA</name>
    <name evidence="13" type="ORF">SAMN04488098_100562</name>
</gene>
<evidence type="ECO:0000256" key="4">
    <source>
        <dbReference type="ARBA" id="ARBA00022730"/>
    </source>
</evidence>
<dbReference type="PROSITE" id="PS51721">
    <property type="entry name" value="G_CP"/>
    <property type="match status" value="1"/>
</dbReference>
<dbReference type="RefSeq" id="WP_091265033.1">
    <property type="nucleotide sequence ID" value="NZ_FNFK01000005.1"/>
</dbReference>
<evidence type="ECO:0000256" key="6">
    <source>
        <dbReference type="ARBA" id="ARBA00022801"/>
    </source>
</evidence>
<dbReference type="InterPro" id="IPR031944">
    <property type="entry name" value="RsgA_N"/>
</dbReference>
<dbReference type="Gene3D" id="1.10.40.50">
    <property type="entry name" value="Probable gtpase engc, domain 3"/>
    <property type="match status" value="1"/>
</dbReference>
<dbReference type="SUPFAM" id="SSF50249">
    <property type="entry name" value="Nucleic acid-binding proteins"/>
    <property type="match status" value="1"/>
</dbReference>
<name>A0A1G8X1A0_9LACT</name>
<evidence type="ECO:0000256" key="8">
    <source>
        <dbReference type="ARBA" id="ARBA00022884"/>
    </source>
</evidence>
<dbReference type="PANTHER" id="PTHR32120">
    <property type="entry name" value="SMALL RIBOSOMAL SUBUNIT BIOGENESIS GTPASE RSGA"/>
    <property type="match status" value="1"/>
</dbReference>
<dbReference type="GO" id="GO:0019843">
    <property type="term" value="F:rRNA binding"/>
    <property type="evidence" value="ECO:0007669"/>
    <property type="project" value="UniProtKB-KW"/>
</dbReference>
<comment type="subunit">
    <text evidence="10">Monomer. Associates with 30S ribosomal subunit, binds 16S rRNA.</text>
</comment>
<dbReference type="Gene3D" id="3.40.50.300">
    <property type="entry name" value="P-loop containing nucleotide triphosphate hydrolases"/>
    <property type="match status" value="1"/>
</dbReference>
<protein>
    <recommendedName>
        <fullName evidence="10">Small ribosomal subunit biogenesis GTPase RsgA</fullName>
        <ecNumber evidence="10">3.6.1.-</ecNumber>
    </recommendedName>
</protein>
<feature type="binding site" evidence="10">
    <location>
        <position position="252"/>
    </location>
    <ligand>
        <name>Zn(2+)</name>
        <dbReference type="ChEBI" id="CHEBI:29105"/>
    </ligand>
</feature>
<dbReference type="Proteomes" id="UP000199433">
    <property type="component" value="Unassembled WGS sequence"/>
</dbReference>
<dbReference type="GO" id="GO:0003924">
    <property type="term" value="F:GTPase activity"/>
    <property type="evidence" value="ECO:0007669"/>
    <property type="project" value="UniProtKB-UniRule"/>
</dbReference>
<feature type="binding site" evidence="10">
    <location>
        <position position="265"/>
    </location>
    <ligand>
        <name>Zn(2+)</name>
        <dbReference type="ChEBI" id="CHEBI:29105"/>
    </ligand>
</feature>
<keyword evidence="14" id="KW-1185">Reference proteome</keyword>
<dbReference type="EC" id="3.6.1.-" evidence="10"/>
<feature type="binding site" evidence="10">
    <location>
        <position position="259"/>
    </location>
    <ligand>
        <name>Zn(2+)</name>
        <dbReference type="ChEBI" id="CHEBI:29105"/>
    </ligand>
</feature>
<accession>A0A1G8X1A0</accession>
<keyword evidence="5 10" id="KW-0547">Nucleotide-binding</keyword>
<dbReference type="InterPro" id="IPR010914">
    <property type="entry name" value="RsgA_GTPase_dom"/>
</dbReference>
<sequence length="304" mass="34535">MHEGRIIKALSGFYYIQTPEKDVYQTRPRGIFRKRNETPLVGDKVKFTFETDKEGTLEEIMPRENELSRPSVANVDLGFVIMSVKDPDFSTSLLDRYLVSLEQHHITPVIYITKTDLTTDEEYAAAKDLADIYTSIGYKVILPDQNKQVSPEILQERFRDLVKDKLAVFMGQSGAGKSTLLNSLNPELKLKIGETSKSLGRGRHTTRHVELVPLLGGLVADTPGFSAIQFDELDAQNLSACFPEIWEKGKDCRFSGCIHQNEPNCAVKKAVEEQLIASFRYNNYLFLIEEIQNRKPRYGKKRGK</sequence>
<evidence type="ECO:0000259" key="11">
    <source>
        <dbReference type="PROSITE" id="PS50936"/>
    </source>
</evidence>
<proteinExistence type="inferred from homology"/>
<dbReference type="Pfam" id="PF03193">
    <property type="entry name" value="RsgA_GTPase"/>
    <property type="match status" value="1"/>
</dbReference>
<dbReference type="Gene3D" id="2.40.50.140">
    <property type="entry name" value="Nucleic acid-binding proteins"/>
    <property type="match status" value="1"/>
</dbReference>
<comment type="function">
    <text evidence="10">One of several proteins that assist in the late maturation steps of the functional core of the 30S ribosomal subunit. Helps release RbfA from mature subunits. May play a role in the assembly of ribosomal proteins into the subunit. Circularly permuted GTPase that catalyzes slow GTP hydrolysis, GTPase activity is stimulated by the 30S ribosomal subunit.</text>
</comment>
<keyword evidence="3 10" id="KW-0479">Metal-binding</keyword>
<dbReference type="InterPro" id="IPR027417">
    <property type="entry name" value="P-loop_NTPase"/>
</dbReference>
<comment type="subcellular location">
    <subcellularLocation>
        <location evidence="10">Cytoplasm</location>
    </subcellularLocation>
</comment>
<dbReference type="GO" id="GO:0005737">
    <property type="term" value="C:cytoplasm"/>
    <property type="evidence" value="ECO:0007669"/>
    <property type="project" value="UniProtKB-SubCell"/>
</dbReference>
<dbReference type="PANTHER" id="PTHR32120:SF11">
    <property type="entry name" value="SMALL RIBOSOMAL SUBUNIT BIOGENESIS GTPASE RSGA 1, MITOCHONDRIAL-RELATED"/>
    <property type="match status" value="1"/>
</dbReference>
<evidence type="ECO:0000256" key="1">
    <source>
        <dbReference type="ARBA" id="ARBA00022490"/>
    </source>
</evidence>
<keyword evidence="4 10" id="KW-0699">rRNA-binding</keyword>
<dbReference type="GO" id="GO:0042274">
    <property type="term" value="P:ribosomal small subunit biogenesis"/>
    <property type="evidence" value="ECO:0007669"/>
    <property type="project" value="UniProtKB-UniRule"/>
</dbReference>
<dbReference type="GO" id="GO:0046872">
    <property type="term" value="F:metal ion binding"/>
    <property type="evidence" value="ECO:0007669"/>
    <property type="project" value="UniProtKB-KW"/>
</dbReference>
<reference evidence="14" key="1">
    <citation type="submission" date="2016-10" db="EMBL/GenBank/DDBJ databases">
        <authorList>
            <person name="Varghese N."/>
            <person name="Submissions S."/>
        </authorList>
    </citation>
    <scope>NUCLEOTIDE SEQUENCE [LARGE SCALE GENOMIC DNA]</scope>
    <source>
        <strain evidence="14">DSM 19181</strain>
    </source>
</reference>
<keyword evidence="2 10" id="KW-0690">Ribosome biogenesis</keyword>
<dbReference type="SUPFAM" id="SSF52540">
    <property type="entry name" value="P-loop containing nucleoside triphosphate hydrolases"/>
    <property type="match status" value="1"/>
</dbReference>
<keyword evidence="7 10" id="KW-0862">Zinc</keyword>
<feature type="binding site" evidence="10">
    <location>
        <position position="257"/>
    </location>
    <ligand>
        <name>Zn(2+)</name>
        <dbReference type="ChEBI" id="CHEBI:29105"/>
    </ligand>
</feature>